<dbReference type="SMART" id="SM00042">
    <property type="entry name" value="CUB"/>
    <property type="match status" value="1"/>
</dbReference>
<dbReference type="Proteomes" id="UP001234178">
    <property type="component" value="Unassembled WGS sequence"/>
</dbReference>
<keyword evidence="1 2" id="KW-1015">Disulfide bond</keyword>
<gene>
    <name evidence="6" type="ORF">OUZ56_020142</name>
</gene>
<evidence type="ECO:0000313" key="6">
    <source>
        <dbReference type="EMBL" id="KAK4011022.1"/>
    </source>
</evidence>
<dbReference type="InterPro" id="IPR035914">
    <property type="entry name" value="Sperma_CUB_dom_sf"/>
</dbReference>
<dbReference type="SUPFAM" id="SSF57424">
    <property type="entry name" value="LDL receptor-like module"/>
    <property type="match status" value="1"/>
</dbReference>
<evidence type="ECO:0000256" key="1">
    <source>
        <dbReference type="ARBA" id="ARBA00023157"/>
    </source>
</evidence>
<dbReference type="Gene3D" id="2.60.120.290">
    <property type="entry name" value="Spermadhesin, CUB domain"/>
    <property type="match status" value="2"/>
</dbReference>
<dbReference type="SUPFAM" id="SSF49854">
    <property type="entry name" value="Spermadhesin, CUB domain"/>
    <property type="match status" value="3"/>
</dbReference>
<dbReference type="EMBL" id="JAOYFB010000003">
    <property type="protein sequence ID" value="KAK4011022.1"/>
    <property type="molecule type" value="Genomic_DNA"/>
</dbReference>
<evidence type="ECO:0000256" key="2">
    <source>
        <dbReference type="PROSITE-ProRule" id="PRU00124"/>
    </source>
</evidence>
<dbReference type="InterPro" id="IPR002172">
    <property type="entry name" value="LDrepeatLR_classA_rpt"/>
</dbReference>
<evidence type="ECO:0000313" key="7">
    <source>
        <dbReference type="Proteomes" id="UP001234178"/>
    </source>
</evidence>
<evidence type="ECO:0000256" key="3">
    <source>
        <dbReference type="SAM" id="MobiDB-lite"/>
    </source>
</evidence>
<accession>A0ABQ9ZDN8</accession>
<dbReference type="Pfam" id="PF00431">
    <property type="entry name" value="CUB"/>
    <property type="match status" value="1"/>
</dbReference>
<comment type="caution">
    <text evidence="2">Lacks conserved residue(s) required for the propagation of feature annotation.</text>
</comment>
<evidence type="ECO:0000256" key="4">
    <source>
        <dbReference type="SAM" id="SignalP"/>
    </source>
</evidence>
<dbReference type="PANTHER" id="PTHR46908:SF4">
    <property type="entry name" value="TUMOR NECROSIS FACTOR-INDUCIBLE GENE 6 PROTEIN"/>
    <property type="match status" value="1"/>
</dbReference>
<reference evidence="6 7" key="1">
    <citation type="journal article" date="2023" name="Nucleic Acids Res.">
        <title>The hologenome of Daphnia magna reveals possible DNA methylation and microbiome-mediated evolution of the host genome.</title>
        <authorList>
            <person name="Chaturvedi A."/>
            <person name="Li X."/>
            <person name="Dhandapani V."/>
            <person name="Marshall H."/>
            <person name="Kissane S."/>
            <person name="Cuenca-Cambronero M."/>
            <person name="Asole G."/>
            <person name="Calvet F."/>
            <person name="Ruiz-Romero M."/>
            <person name="Marangio P."/>
            <person name="Guigo R."/>
            <person name="Rago D."/>
            <person name="Mirbahai L."/>
            <person name="Eastwood N."/>
            <person name="Colbourne J.K."/>
            <person name="Zhou J."/>
            <person name="Mallon E."/>
            <person name="Orsini L."/>
        </authorList>
    </citation>
    <scope>NUCLEOTIDE SEQUENCE [LARGE SCALE GENOMIC DNA]</scope>
    <source>
        <strain evidence="6">LRV0_1</strain>
    </source>
</reference>
<dbReference type="InterPro" id="IPR000859">
    <property type="entry name" value="CUB_dom"/>
</dbReference>
<sequence length="891" mass="99812">MKLRLIFFTFLFVYRRSTVIGQTVDSKENEGAPTAAPVVPCTPEGQLSLVDRLETMEKAFRAIVSALSNQSNDLFAPIKEILVQDPSVRSFLSSTSILLNATAIPVSGTDEYVTIESSKQATKETIQQGEHMVDNLKGVVKCSLAHLVDINSIDDLNSSLNGTSLTAFFTSNESLEITWPTPSDECLKFSTGVWIRVYQSGDEHKWPAETLLSVPQKCMKKSSETSYSIVLSPPSLSATEKEDPCDFYLARNLIQCRSYVVEVIPNYQSLRGKTLRIETVIPPKISADGSMKSLLTAVASGDLLKLNWEDNSGCKPQITSLNLKIFQDGFVDSLRQNVSTIKIPRSCLRQHANDDNLFTMVLPANQQTCPIDWKPLDKCRKYRLEMSSQYTDTWNGPSTSLEILAKGHEVANNSLDSNDIWRCPRKHFYCEFYNSCWTSDQSFVCDGQEQCRNGRDEQYCDPVCKVGFKCGRQCIPNELVCNGKFDCLDGSDEDYTCIYDNMCLQFTNSSGNFSSLIIPKPANAISKDRMSDIVRKTAILISVEPNHQIWLTFEKCVTFENKHFVKIYDGSYSTSPLLLSRSGSLNSFSVRSSSNELYVEFPSYYDATYGITAVYLSINATISEPFIPGCGGYIKGEGVISTPTYSFNPDIADCFWFLETKNSEDTIVLSNSDFLSYQRMKSISATARTSENDHYGRRQHPSPVSTVPPPTESPSLIIYDGWSTEGLVLYDGEAKDQRRAVTYSVSNKMMVHLTSPEIREQPPFSWTVSRISTPQCNHTFDGSNGIIKSPNYPLVYSHLTDCRWNIDVKPGLKIRLLFAFFETQDQADFLYVYDGPTVYSKLLFEKSGSVTTPFEITSTSNQVLLRFITDANTALPGFLVIYLTVSVCLDQ</sequence>
<feature type="signal peptide" evidence="4">
    <location>
        <begin position="1"/>
        <end position="21"/>
    </location>
</feature>
<keyword evidence="4" id="KW-0732">Signal</keyword>
<dbReference type="PRINTS" id="PR00261">
    <property type="entry name" value="LDLRECEPTOR"/>
</dbReference>
<dbReference type="Pfam" id="PF00057">
    <property type="entry name" value="Ldl_recept_a"/>
    <property type="match status" value="1"/>
</dbReference>
<keyword evidence="7" id="KW-1185">Reference proteome</keyword>
<dbReference type="InterPro" id="IPR023415">
    <property type="entry name" value="LDLR_class-A_CS"/>
</dbReference>
<proteinExistence type="predicted"/>
<dbReference type="InterPro" id="IPR036055">
    <property type="entry name" value="LDL_receptor-like_sf"/>
</dbReference>
<evidence type="ECO:0000259" key="5">
    <source>
        <dbReference type="PROSITE" id="PS01180"/>
    </source>
</evidence>
<dbReference type="PROSITE" id="PS01180">
    <property type="entry name" value="CUB"/>
    <property type="match status" value="1"/>
</dbReference>
<organism evidence="6 7">
    <name type="scientific">Daphnia magna</name>
    <dbReference type="NCBI Taxonomy" id="35525"/>
    <lineage>
        <taxon>Eukaryota</taxon>
        <taxon>Metazoa</taxon>
        <taxon>Ecdysozoa</taxon>
        <taxon>Arthropoda</taxon>
        <taxon>Crustacea</taxon>
        <taxon>Branchiopoda</taxon>
        <taxon>Diplostraca</taxon>
        <taxon>Cladocera</taxon>
        <taxon>Anomopoda</taxon>
        <taxon>Daphniidae</taxon>
        <taxon>Daphnia</taxon>
    </lineage>
</organism>
<feature type="chain" id="PRO_5046575484" description="CUB domain-containing protein" evidence="4">
    <location>
        <begin position="22"/>
        <end position="891"/>
    </location>
</feature>
<comment type="caution">
    <text evidence="6">The sequence shown here is derived from an EMBL/GenBank/DDBJ whole genome shotgun (WGS) entry which is preliminary data.</text>
</comment>
<feature type="region of interest" description="Disordered" evidence="3">
    <location>
        <begin position="688"/>
        <end position="711"/>
    </location>
</feature>
<dbReference type="SMART" id="SM00192">
    <property type="entry name" value="LDLa"/>
    <property type="match status" value="2"/>
</dbReference>
<dbReference type="PROSITE" id="PS50068">
    <property type="entry name" value="LDLRA_2"/>
    <property type="match status" value="2"/>
</dbReference>
<dbReference type="CDD" id="cd00041">
    <property type="entry name" value="CUB"/>
    <property type="match status" value="2"/>
</dbReference>
<feature type="disulfide bond" evidence="2">
    <location>
        <begin position="445"/>
        <end position="460"/>
    </location>
</feature>
<dbReference type="CDD" id="cd00112">
    <property type="entry name" value="LDLa"/>
    <property type="match status" value="1"/>
</dbReference>
<name>A0ABQ9ZDN8_9CRUS</name>
<feature type="domain" description="CUB" evidence="5">
    <location>
        <begin position="776"/>
        <end position="885"/>
    </location>
</feature>
<dbReference type="Gene3D" id="4.10.400.10">
    <property type="entry name" value="Low-density Lipoprotein Receptor"/>
    <property type="match status" value="2"/>
</dbReference>
<dbReference type="PROSITE" id="PS01209">
    <property type="entry name" value="LDLRA_1"/>
    <property type="match status" value="1"/>
</dbReference>
<dbReference type="PANTHER" id="PTHR46908">
    <property type="entry name" value="CUBILIN-LIKE PROTEIN"/>
    <property type="match status" value="1"/>
</dbReference>
<protein>
    <recommendedName>
        <fullName evidence="5">CUB domain-containing protein</fullName>
    </recommendedName>
</protein>
<dbReference type="InterPro" id="IPR052129">
    <property type="entry name" value="Spermadhesin-Link_domain"/>
</dbReference>